<dbReference type="PANTHER" id="PTHR30461">
    <property type="entry name" value="DNA-INVERTASE FROM LAMBDOID PROPHAGE"/>
    <property type="match status" value="1"/>
</dbReference>
<keyword evidence="3" id="KW-0233">DNA recombination</keyword>
<dbReference type="PANTHER" id="PTHR30461:SF23">
    <property type="entry name" value="DNA RECOMBINASE-RELATED"/>
    <property type="match status" value="1"/>
</dbReference>
<dbReference type="Pfam" id="PF13408">
    <property type="entry name" value="Zn_ribbon_recom"/>
    <property type="match status" value="1"/>
</dbReference>
<dbReference type="CDD" id="cd00338">
    <property type="entry name" value="Ser_Recombinase"/>
    <property type="match status" value="1"/>
</dbReference>
<dbReference type="RefSeq" id="WP_087032341.1">
    <property type="nucleotide sequence ID" value="NZ_FJNE01000003.1"/>
</dbReference>
<dbReference type="InterPro" id="IPR036162">
    <property type="entry name" value="Resolvase-like_N_sf"/>
</dbReference>
<dbReference type="EMBL" id="FJNE01000003">
    <property type="protein sequence ID" value="CZQ89077.1"/>
    <property type="molecule type" value="Genomic_DNA"/>
</dbReference>
<evidence type="ECO:0000313" key="9">
    <source>
        <dbReference type="EMBL" id="CZQ89077.1"/>
    </source>
</evidence>
<feature type="domain" description="Recombinase" evidence="8">
    <location>
        <begin position="173"/>
        <end position="298"/>
    </location>
</feature>
<dbReference type="STRING" id="140314.SAMN04488076_1137"/>
<dbReference type="InterPro" id="IPR011109">
    <property type="entry name" value="DNA_bind_recombinase_dom"/>
</dbReference>
<evidence type="ECO:0000256" key="5">
    <source>
        <dbReference type="PROSITE-ProRule" id="PRU10137"/>
    </source>
</evidence>
<keyword evidence="2" id="KW-0238">DNA-binding</keyword>
<organism evidence="9 10">
    <name type="scientific">Trichococcus palustris</name>
    <dbReference type="NCBI Taxonomy" id="140314"/>
    <lineage>
        <taxon>Bacteria</taxon>
        <taxon>Bacillati</taxon>
        <taxon>Bacillota</taxon>
        <taxon>Bacilli</taxon>
        <taxon>Lactobacillales</taxon>
        <taxon>Carnobacteriaceae</taxon>
        <taxon>Trichococcus</taxon>
    </lineage>
</organism>
<reference evidence="9 10" key="1">
    <citation type="submission" date="2016-02" db="EMBL/GenBank/DDBJ databases">
        <authorList>
            <person name="Wen L."/>
            <person name="He K."/>
            <person name="Yang H."/>
        </authorList>
    </citation>
    <scope>NUCLEOTIDE SEQUENCE [LARGE SCALE GENOMIC DNA]</scope>
    <source>
        <strain evidence="9">Trichococcus palustris</strain>
    </source>
</reference>
<keyword evidence="1" id="KW-0229">DNA integration</keyword>
<dbReference type="AlphaFoldDB" id="A0A143YF24"/>
<proteinExistence type="predicted"/>
<dbReference type="InterPro" id="IPR050639">
    <property type="entry name" value="SSR_resolvase"/>
</dbReference>
<keyword evidence="10" id="KW-1185">Reference proteome</keyword>
<protein>
    <submittedName>
        <fullName evidence="9">Site-specific recombinases active site</fullName>
    </submittedName>
</protein>
<gene>
    <name evidence="9" type="ORF">Tpal_1089</name>
</gene>
<dbReference type="GO" id="GO:0000150">
    <property type="term" value="F:DNA strand exchange activity"/>
    <property type="evidence" value="ECO:0007669"/>
    <property type="project" value="InterPro"/>
</dbReference>
<dbReference type="Pfam" id="PF07508">
    <property type="entry name" value="Recombinase"/>
    <property type="match status" value="1"/>
</dbReference>
<evidence type="ECO:0000256" key="1">
    <source>
        <dbReference type="ARBA" id="ARBA00022908"/>
    </source>
</evidence>
<dbReference type="InterPro" id="IPR038109">
    <property type="entry name" value="DNA_bind_recomb_sf"/>
</dbReference>
<dbReference type="SMART" id="SM00857">
    <property type="entry name" value="Resolvase"/>
    <property type="match status" value="1"/>
</dbReference>
<dbReference type="Proteomes" id="UP000242754">
    <property type="component" value="Unassembled WGS sequence"/>
</dbReference>
<evidence type="ECO:0000256" key="6">
    <source>
        <dbReference type="SAM" id="Coils"/>
    </source>
</evidence>
<evidence type="ECO:0000256" key="2">
    <source>
        <dbReference type="ARBA" id="ARBA00023125"/>
    </source>
</evidence>
<feature type="active site" description="O-(5'-phospho-DNA)-serine intermediate" evidence="4 5">
    <location>
        <position position="26"/>
    </location>
</feature>
<dbReference type="GO" id="GO:0003677">
    <property type="term" value="F:DNA binding"/>
    <property type="evidence" value="ECO:0007669"/>
    <property type="project" value="UniProtKB-KW"/>
</dbReference>
<evidence type="ECO:0000313" key="10">
    <source>
        <dbReference type="Proteomes" id="UP000242754"/>
    </source>
</evidence>
<dbReference type="InterPro" id="IPR006118">
    <property type="entry name" value="Recombinase_CS"/>
</dbReference>
<dbReference type="PROSITE" id="PS51737">
    <property type="entry name" value="RECOMBINASE_DNA_BIND"/>
    <property type="match status" value="1"/>
</dbReference>
<dbReference type="Gene3D" id="3.90.1750.20">
    <property type="entry name" value="Putative Large Serine Recombinase, Chain B, Domain 2"/>
    <property type="match status" value="1"/>
</dbReference>
<accession>A0A143YF24</accession>
<evidence type="ECO:0000256" key="3">
    <source>
        <dbReference type="ARBA" id="ARBA00023172"/>
    </source>
</evidence>
<keyword evidence="6" id="KW-0175">Coiled coil</keyword>
<dbReference type="OrthoDB" id="9811097at2"/>
<evidence type="ECO:0000259" key="8">
    <source>
        <dbReference type="PROSITE" id="PS51737"/>
    </source>
</evidence>
<dbReference type="PROSITE" id="PS00397">
    <property type="entry name" value="RECOMBINASES_1"/>
    <property type="match status" value="1"/>
</dbReference>
<dbReference type="PROSITE" id="PS51736">
    <property type="entry name" value="RECOMBINASES_3"/>
    <property type="match status" value="1"/>
</dbReference>
<feature type="coiled-coil region" evidence="6">
    <location>
        <begin position="405"/>
        <end position="463"/>
    </location>
</feature>
<dbReference type="InterPro" id="IPR006119">
    <property type="entry name" value="Resolv_N"/>
</dbReference>
<feature type="domain" description="Resolvase/invertase-type recombinase catalytic" evidence="7">
    <location>
        <begin position="18"/>
        <end position="166"/>
    </location>
</feature>
<sequence>MEQLPMNSIPSQTFRKKRCVGYARVSTQEQAEEGYSIDAQIQTIQEYCQRENMECVGVYVDRGKSGKNIKGRPEMQQLLQDAESGQFDAVVVWKISRVARNLMNLLEIVNVLQKQDIAFYSISEKFQVDTTTGRFMLQIMASVNELERNQIAENVKLGMTKRAFDGGWNGGLILGYDNVESEAGKKVLEINKEEADLIQVIFQEASTGKGYRAIANSLNRAGHRTKQGNPFSTIAVKDILHNHTYIGKIQYNKYEKWADKRRKGLSENALLVEGQHEAIIDDSLWQKVQVKLKINSKHPSWTKTGTSVLTGLIKCPECGSAMVINNTYNTLKDGTKKKIRYYSCSQFRNKGASVCHSNSIRAEVAEKQVAEKLKAVITQPEILEAVVERMNQQLQDRKAPMVRELERLIQDIKEKEANVQKFLNLMVEAPEIASDLTKRIKQLEQEQQMLLQKEQQLQRTLRKGAEQIPLDEAKRALVYLDKGLEGKQNKELKEIYKVCIDKVTFDKQSKEVAVHLLFGQDFIRKLNHANETESSPTEGDGSFVLSGEIYLVL</sequence>
<dbReference type="Pfam" id="PF00239">
    <property type="entry name" value="Resolvase"/>
    <property type="match status" value="1"/>
</dbReference>
<name>A0A143YF24_9LACT</name>
<evidence type="ECO:0000259" key="7">
    <source>
        <dbReference type="PROSITE" id="PS51736"/>
    </source>
</evidence>
<evidence type="ECO:0000256" key="4">
    <source>
        <dbReference type="PIRSR" id="PIRSR606118-50"/>
    </source>
</evidence>
<dbReference type="Gene3D" id="3.40.50.1390">
    <property type="entry name" value="Resolvase, N-terminal catalytic domain"/>
    <property type="match status" value="1"/>
</dbReference>
<dbReference type="InterPro" id="IPR025827">
    <property type="entry name" value="Zn_ribbon_recom_dom"/>
</dbReference>
<dbReference type="GO" id="GO:0015074">
    <property type="term" value="P:DNA integration"/>
    <property type="evidence" value="ECO:0007669"/>
    <property type="project" value="UniProtKB-KW"/>
</dbReference>
<dbReference type="SUPFAM" id="SSF53041">
    <property type="entry name" value="Resolvase-like"/>
    <property type="match status" value="1"/>
</dbReference>